<accession>A0A232EYS9</accession>
<comment type="caution">
    <text evidence="2">The sequence shown here is derived from an EMBL/GenBank/DDBJ whole genome shotgun (WGS) entry which is preliminary data.</text>
</comment>
<evidence type="ECO:0000313" key="2">
    <source>
        <dbReference type="EMBL" id="OXU23521.1"/>
    </source>
</evidence>
<dbReference type="EMBL" id="NNAY01001585">
    <property type="protein sequence ID" value="OXU23521.1"/>
    <property type="molecule type" value="Genomic_DNA"/>
</dbReference>
<dbReference type="AlphaFoldDB" id="A0A232EYS9"/>
<dbReference type="Proteomes" id="UP000215335">
    <property type="component" value="Unassembled WGS sequence"/>
</dbReference>
<evidence type="ECO:0000256" key="1">
    <source>
        <dbReference type="SAM" id="MobiDB-lite"/>
    </source>
</evidence>
<proteinExistence type="predicted"/>
<reference evidence="2 3" key="1">
    <citation type="journal article" date="2017" name="Curr. Biol.">
        <title>The Evolution of Venom by Co-option of Single-Copy Genes.</title>
        <authorList>
            <person name="Martinson E.O."/>
            <person name="Mrinalini"/>
            <person name="Kelkar Y.D."/>
            <person name="Chang C.H."/>
            <person name="Werren J.H."/>
        </authorList>
    </citation>
    <scope>NUCLEOTIDE SEQUENCE [LARGE SCALE GENOMIC DNA]</scope>
    <source>
        <strain evidence="2 3">Alberta</strain>
        <tissue evidence="2">Whole body</tissue>
    </source>
</reference>
<name>A0A232EYS9_9HYME</name>
<protein>
    <submittedName>
        <fullName evidence="2">Uncharacterized protein</fullName>
    </submittedName>
</protein>
<organism evidence="2 3">
    <name type="scientific">Trichomalopsis sarcophagae</name>
    <dbReference type="NCBI Taxonomy" id="543379"/>
    <lineage>
        <taxon>Eukaryota</taxon>
        <taxon>Metazoa</taxon>
        <taxon>Ecdysozoa</taxon>
        <taxon>Arthropoda</taxon>
        <taxon>Hexapoda</taxon>
        <taxon>Insecta</taxon>
        <taxon>Pterygota</taxon>
        <taxon>Neoptera</taxon>
        <taxon>Endopterygota</taxon>
        <taxon>Hymenoptera</taxon>
        <taxon>Apocrita</taxon>
        <taxon>Proctotrupomorpha</taxon>
        <taxon>Chalcidoidea</taxon>
        <taxon>Pteromalidae</taxon>
        <taxon>Pteromalinae</taxon>
        <taxon>Trichomalopsis</taxon>
    </lineage>
</organism>
<keyword evidence="3" id="KW-1185">Reference proteome</keyword>
<feature type="region of interest" description="Disordered" evidence="1">
    <location>
        <begin position="26"/>
        <end position="56"/>
    </location>
</feature>
<gene>
    <name evidence="2" type="ORF">TSAR_001362</name>
</gene>
<evidence type="ECO:0000313" key="3">
    <source>
        <dbReference type="Proteomes" id="UP000215335"/>
    </source>
</evidence>
<feature type="non-terminal residue" evidence="2">
    <location>
        <position position="96"/>
    </location>
</feature>
<sequence>MARAAVYIVRAGGKLRRWTPGFSVFGSERRRQSSPPEFPPGHPVAPAEDADVEDSTSVAAAAAKGCTRGVQSASCSCRRVARLNGSLSKCQGRRRP</sequence>